<evidence type="ECO:0000259" key="2">
    <source>
        <dbReference type="Pfam" id="PF00296"/>
    </source>
</evidence>
<name>A0ABU2NFI1_9PSEU</name>
<gene>
    <name evidence="3" type="ORF">RM445_24670</name>
</gene>
<evidence type="ECO:0000313" key="4">
    <source>
        <dbReference type="Proteomes" id="UP001183202"/>
    </source>
</evidence>
<sequence length="264" mass="27693">MQVVTTGVVFRPQSPPERLREVVEAADVAGVGELWLWEDCFWEGGLTAAAAALAWSERLRIGIGLLPVALRNPAVVAMEIATLARLFPDRFVPGLGHGVLDWMGQVGARAESPMTLLREHTAAVRDLLHGHRVDVDGRYVHLDGVALEWPPAQPPPLLLGARGPKTLRLAGESADGVILDAAATPDGVRAACAEVDAGRAVAGRADPYQVVVYIEPPVGLADDELADVVAKAVRDLGEAGATSVVFQGSAEAPDPGPLLRAIAA</sequence>
<comment type="caution">
    <text evidence="3">The sequence shown here is derived from an EMBL/GenBank/DDBJ whole genome shotgun (WGS) entry which is preliminary data.</text>
</comment>
<organism evidence="3 4">
    <name type="scientific">Pseudonocardia charpentierae</name>
    <dbReference type="NCBI Taxonomy" id="3075545"/>
    <lineage>
        <taxon>Bacteria</taxon>
        <taxon>Bacillati</taxon>
        <taxon>Actinomycetota</taxon>
        <taxon>Actinomycetes</taxon>
        <taxon>Pseudonocardiales</taxon>
        <taxon>Pseudonocardiaceae</taxon>
        <taxon>Pseudonocardia</taxon>
    </lineage>
</organism>
<dbReference type="PANTHER" id="PTHR43244">
    <property type="match status" value="1"/>
</dbReference>
<keyword evidence="4" id="KW-1185">Reference proteome</keyword>
<dbReference type="Pfam" id="PF00296">
    <property type="entry name" value="Bac_luciferase"/>
    <property type="match status" value="1"/>
</dbReference>
<dbReference type="RefSeq" id="WP_311559227.1">
    <property type="nucleotide sequence ID" value="NZ_JAVREJ010000020.1"/>
</dbReference>
<dbReference type="SUPFAM" id="SSF51679">
    <property type="entry name" value="Bacterial luciferase-like"/>
    <property type="match status" value="1"/>
</dbReference>
<accession>A0ABU2NFI1</accession>
<dbReference type="Gene3D" id="3.20.20.30">
    <property type="entry name" value="Luciferase-like domain"/>
    <property type="match status" value="1"/>
</dbReference>
<protein>
    <submittedName>
        <fullName evidence="3">LLM class flavin-dependent oxidoreductase</fullName>
    </submittedName>
</protein>
<feature type="domain" description="Luciferase-like" evidence="2">
    <location>
        <begin position="14"/>
        <end position="243"/>
    </location>
</feature>
<dbReference type="EMBL" id="JAVREJ010000020">
    <property type="protein sequence ID" value="MDT0352721.1"/>
    <property type="molecule type" value="Genomic_DNA"/>
</dbReference>
<dbReference type="CDD" id="cd01097">
    <property type="entry name" value="Tetrahydromethanopterin_reductase"/>
    <property type="match status" value="1"/>
</dbReference>
<dbReference type="InterPro" id="IPR011251">
    <property type="entry name" value="Luciferase-like_dom"/>
</dbReference>
<evidence type="ECO:0000256" key="1">
    <source>
        <dbReference type="ARBA" id="ARBA00023002"/>
    </source>
</evidence>
<dbReference type="InterPro" id="IPR050564">
    <property type="entry name" value="F420-G6PD/mer"/>
</dbReference>
<reference evidence="4" key="1">
    <citation type="submission" date="2023-07" db="EMBL/GenBank/DDBJ databases">
        <title>30 novel species of actinomycetes from the DSMZ collection.</title>
        <authorList>
            <person name="Nouioui I."/>
        </authorList>
    </citation>
    <scope>NUCLEOTIDE SEQUENCE [LARGE SCALE GENOMIC DNA]</scope>
    <source>
        <strain evidence="4">DSM 45834</strain>
    </source>
</reference>
<proteinExistence type="predicted"/>
<keyword evidence="1" id="KW-0560">Oxidoreductase</keyword>
<dbReference type="Proteomes" id="UP001183202">
    <property type="component" value="Unassembled WGS sequence"/>
</dbReference>
<evidence type="ECO:0000313" key="3">
    <source>
        <dbReference type="EMBL" id="MDT0352721.1"/>
    </source>
</evidence>
<dbReference type="PANTHER" id="PTHR43244:SF1">
    <property type="entry name" value="5,10-METHYLENETETRAHYDROMETHANOPTERIN REDUCTASE"/>
    <property type="match status" value="1"/>
</dbReference>
<dbReference type="InterPro" id="IPR036661">
    <property type="entry name" value="Luciferase-like_sf"/>
</dbReference>